<protein>
    <recommendedName>
        <fullName evidence="5">MYND-type domain-containing protein</fullName>
    </recommendedName>
</protein>
<sequence length="603" mass="66938">MHPDLRLSNLDSLPIMKRRLAKSIMAGPITKQTLAEFATVQLSRPTTPTSAFTPLFYFLLDPTRMPPISALDALDANTLSDLSGGFLALTCIVDARPSRQTFPDLWPRISSWSYYIFQHEEFLVKVLGLSSLKEYYLRMMKFLDHMSKLPANQAIIVSARTSHVLAARAWSYYSDQAVFSTHPGALLTISDILVQGVVRLDDIFEGLRGDVSDLAYLIARQSELAVPPEASSMDMDKFCYLVMTLSVVSQIDDISNSGPSHRHVVCSALLPQGFVRTLTVAGLTLSDISPAEFSKEYSIAIGLLLCVLQVVLEQDRGSQSVQTAVRCGLLRTLLAVSTWSHFDEAVVHYIHLILANILGPFTVYYHVLEELEKADALDIVDQAARLRLHPKLVEGWRTFGSAVRARLELRDSFHLDPAQCRNVCGSCGIILAKNLLRRCSRCRWEMYCSTNCQARDWRSGHHRFYCAMDHISRISMSFSFSATPLWPSSFIHSLRSPNDLHPQGVHLPPLPRPPRIHYRQIRHRPRTCSPLEGEARHLGVHGLRFQVLPSQGEYKGHCCGGVSAWRMGICGPGDEDEDGCGAAYVEGCGGAGESLGVSAGEGE</sequence>
<keyword evidence="2 4" id="KW-0863">Zinc-finger</keyword>
<dbReference type="PROSITE" id="PS50865">
    <property type="entry name" value="ZF_MYND_2"/>
    <property type="match status" value="1"/>
</dbReference>
<gene>
    <name evidence="6" type="ORF">R3P38DRAFT_2878416</name>
</gene>
<dbReference type="Pfam" id="PF01753">
    <property type="entry name" value="zf-MYND"/>
    <property type="match status" value="1"/>
</dbReference>
<name>A0AAW0CZ54_9AGAR</name>
<reference evidence="6 7" key="1">
    <citation type="journal article" date="2024" name="J Genomics">
        <title>Draft genome sequencing and assembly of Favolaschia claudopus CIRM-BRFM 2984 isolated from oak limbs.</title>
        <authorList>
            <person name="Navarro D."/>
            <person name="Drula E."/>
            <person name="Chaduli D."/>
            <person name="Cazenave R."/>
            <person name="Ahrendt S."/>
            <person name="Wang J."/>
            <person name="Lipzen A."/>
            <person name="Daum C."/>
            <person name="Barry K."/>
            <person name="Grigoriev I.V."/>
            <person name="Favel A."/>
            <person name="Rosso M.N."/>
            <person name="Martin F."/>
        </authorList>
    </citation>
    <scope>NUCLEOTIDE SEQUENCE [LARGE SCALE GENOMIC DNA]</scope>
    <source>
        <strain evidence="6 7">CIRM-BRFM 2984</strain>
    </source>
</reference>
<comment type="caution">
    <text evidence="6">The sequence shown here is derived from an EMBL/GenBank/DDBJ whole genome shotgun (WGS) entry which is preliminary data.</text>
</comment>
<evidence type="ECO:0000256" key="2">
    <source>
        <dbReference type="ARBA" id="ARBA00022771"/>
    </source>
</evidence>
<keyword evidence="7" id="KW-1185">Reference proteome</keyword>
<keyword evidence="3" id="KW-0862">Zinc</keyword>
<evidence type="ECO:0000256" key="3">
    <source>
        <dbReference type="ARBA" id="ARBA00022833"/>
    </source>
</evidence>
<dbReference type="AlphaFoldDB" id="A0AAW0CZ54"/>
<dbReference type="Proteomes" id="UP001362999">
    <property type="component" value="Unassembled WGS sequence"/>
</dbReference>
<dbReference type="SUPFAM" id="SSF144232">
    <property type="entry name" value="HIT/MYND zinc finger-like"/>
    <property type="match status" value="1"/>
</dbReference>
<evidence type="ECO:0000256" key="4">
    <source>
        <dbReference type="PROSITE-ProRule" id="PRU00134"/>
    </source>
</evidence>
<dbReference type="EMBL" id="JAWWNJ010000011">
    <property type="protein sequence ID" value="KAK7044371.1"/>
    <property type="molecule type" value="Genomic_DNA"/>
</dbReference>
<accession>A0AAW0CZ54</accession>
<evidence type="ECO:0000259" key="5">
    <source>
        <dbReference type="PROSITE" id="PS50865"/>
    </source>
</evidence>
<evidence type="ECO:0000313" key="6">
    <source>
        <dbReference type="EMBL" id="KAK7044371.1"/>
    </source>
</evidence>
<dbReference type="Gene3D" id="6.10.140.2220">
    <property type="match status" value="1"/>
</dbReference>
<evidence type="ECO:0000256" key="1">
    <source>
        <dbReference type="ARBA" id="ARBA00022723"/>
    </source>
</evidence>
<keyword evidence="1" id="KW-0479">Metal-binding</keyword>
<feature type="domain" description="MYND-type" evidence="5">
    <location>
        <begin position="424"/>
        <end position="466"/>
    </location>
</feature>
<dbReference type="InterPro" id="IPR002893">
    <property type="entry name" value="Znf_MYND"/>
</dbReference>
<organism evidence="6 7">
    <name type="scientific">Favolaschia claudopus</name>
    <dbReference type="NCBI Taxonomy" id="2862362"/>
    <lineage>
        <taxon>Eukaryota</taxon>
        <taxon>Fungi</taxon>
        <taxon>Dikarya</taxon>
        <taxon>Basidiomycota</taxon>
        <taxon>Agaricomycotina</taxon>
        <taxon>Agaricomycetes</taxon>
        <taxon>Agaricomycetidae</taxon>
        <taxon>Agaricales</taxon>
        <taxon>Marasmiineae</taxon>
        <taxon>Mycenaceae</taxon>
        <taxon>Favolaschia</taxon>
    </lineage>
</organism>
<proteinExistence type="predicted"/>
<dbReference type="GO" id="GO:0008270">
    <property type="term" value="F:zinc ion binding"/>
    <property type="evidence" value="ECO:0007669"/>
    <property type="project" value="UniProtKB-KW"/>
</dbReference>
<evidence type="ECO:0000313" key="7">
    <source>
        <dbReference type="Proteomes" id="UP001362999"/>
    </source>
</evidence>